<feature type="region of interest" description="Disordered" evidence="1">
    <location>
        <begin position="50"/>
        <end position="70"/>
    </location>
</feature>
<accession>A0A5B0QBP1</accession>
<dbReference type="AlphaFoldDB" id="A0A5B0QBP1"/>
<keyword evidence="2" id="KW-0812">Transmembrane</keyword>
<gene>
    <name evidence="3" type="ORF">PGT21_025085</name>
</gene>
<evidence type="ECO:0000313" key="4">
    <source>
        <dbReference type="Proteomes" id="UP000324748"/>
    </source>
</evidence>
<comment type="caution">
    <text evidence="3">The sequence shown here is derived from an EMBL/GenBank/DDBJ whole genome shotgun (WGS) entry which is preliminary data.</text>
</comment>
<keyword evidence="2" id="KW-1133">Transmembrane helix</keyword>
<feature type="transmembrane region" description="Helical" evidence="2">
    <location>
        <begin position="21"/>
        <end position="41"/>
    </location>
</feature>
<name>A0A5B0QBP1_PUCGR</name>
<proteinExistence type="predicted"/>
<evidence type="ECO:0000256" key="1">
    <source>
        <dbReference type="SAM" id="MobiDB-lite"/>
    </source>
</evidence>
<dbReference type="Proteomes" id="UP000324748">
    <property type="component" value="Unassembled WGS sequence"/>
</dbReference>
<keyword evidence="2" id="KW-0472">Membrane</keyword>
<organism evidence="3 4">
    <name type="scientific">Puccinia graminis f. sp. tritici</name>
    <dbReference type="NCBI Taxonomy" id="56615"/>
    <lineage>
        <taxon>Eukaryota</taxon>
        <taxon>Fungi</taxon>
        <taxon>Dikarya</taxon>
        <taxon>Basidiomycota</taxon>
        <taxon>Pucciniomycotina</taxon>
        <taxon>Pucciniomycetes</taxon>
        <taxon>Pucciniales</taxon>
        <taxon>Pucciniaceae</taxon>
        <taxon>Puccinia</taxon>
    </lineage>
</organism>
<protein>
    <submittedName>
        <fullName evidence="3">Uncharacterized protein</fullName>
    </submittedName>
</protein>
<dbReference type="EMBL" id="VSWC01000027">
    <property type="protein sequence ID" value="KAA1110551.1"/>
    <property type="molecule type" value="Genomic_DNA"/>
</dbReference>
<sequence length="70" mass="7969">MKDHLKRERLDKLNSGIKTRAQVWVCLLLPLFFPPPLLFHYCQHPSSSTISCPTHSNSSHAPDQLLSNSE</sequence>
<evidence type="ECO:0000256" key="2">
    <source>
        <dbReference type="SAM" id="Phobius"/>
    </source>
</evidence>
<evidence type="ECO:0000313" key="3">
    <source>
        <dbReference type="EMBL" id="KAA1110551.1"/>
    </source>
</evidence>
<keyword evidence="4" id="KW-1185">Reference proteome</keyword>
<reference evidence="3 4" key="1">
    <citation type="submission" date="2019-05" db="EMBL/GenBank/DDBJ databases">
        <title>Emergence of the Ug99 lineage of the wheat stem rust pathogen through somatic hybridization.</title>
        <authorList>
            <person name="Li F."/>
            <person name="Upadhyaya N.M."/>
            <person name="Sperschneider J."/>
            <person name="Matny O."/>
            <person name="Nguyen-Phuc H."/>
            <person name="Mago R."/>
            <person name="Raley C."/>
            <person name="Miller M.E."/>
            <person name="Silverstein K.A.T."/>
            <person name="Henningsen E."/>
            <person name="Hirsch C.D."/>
            <person name="Visser B."/>
            <person name="Pretorius Z.A."/>
            <person name="Steffenson B.J."/>
            <person name="Schwessinger B."/>
            <person name="Dodds P.N."/>
            <person name="Figueroa M."/>
        </authorList>
    </citation>
    <scope>NUCLEOTIDE SEQUENCE [LARGE SCALE GENOMIC DNA]</scope>
    <source>
        <strain evidence="3">21-0</strain>
    </source>
</reference>